<accession>A0A1J4MGN9</accession>
<keyword evidence="3" id="KW-1185">Reference proteome</keyword>
<dbReference type="Proteomes" id="UP000186176">
    <property type="component" value="Unassembled WGS sequence"/>
</dbReference>
<organism evidence="2 3">
    <name type="scientific">Cryptosporidium ubiquitum</name>
    <dbReference type="NCBI Taxonomy" id="857276"/>
    <lineage>
        <taxon>Eukaryota</taxon>
        <taxon>Sar</taxon>
        <taxon>Alveolata</taxon>
        <taxon>Apicomplexa</taxon>
        <taxon>Conoidasida</taxon>
        <taxon>Coccidia</taxon>
        <taxon>Eucoccidiorida</taxon>
        <taxon>Eimeriorina</taxon>
        <taxon>Cryptosporidiidae</taxon>
        <taxon>Cryptosporidium</taxon>
    </lineage>
</organism>
<dbReference type="GeneID" id="39978312"/>
<keyword evidence="1" id="KW-0175">Coiled coil</keyword>
<protein>
    <submittedName>
        <fullName evidence="2">Uncharacterized protein</fullName>
    </submittedName>
</protein>
<proteinExistence type="predicted"/>
<dbReference type="EMBL" id="LRBP01000025">
    <property type="protein sequence ID" value="OII72188.1"/>
    <property type="molecule type" value="Genomic_DNA"/>
</dbReference>
<name>A0A1J4MGN9_9CRYT</name>
<feature type="coiled-coil region" evidence="1">
    <location>
        <begin position="134"/>
        <end position="161"/>
    </location>
</feature>
<evidence type="ECO:0000313" key="3">
    <source>
        <dbReference type="Proteomes" id="UP000186176"/>
    </source>
</evidence>
<dbReference type="AlphaFoldDB" id="A0A1J4MGN9"/>
<evidence type="ECO:0000256" key="1">
    <source>
        <dbReference type="SAM" id="Coils"/>
    </source>
</evidence>
<reference evidence="2 3" key="1">
    <citation type="submission" date="2016-10" db="EMBL/GenBank/DDBJ databases">
        <title>Reductive evolution of mitochondrial metabolism and differential evolution of invasion-related proteins in Cryptosporidium.</title>
        <authorList>
            <person name="Liu S."/>
            <person name="Roellig D.M."/>
            <person name="Guo Y."/>
            <person name="Li N."/>
            <person name="Frace M.A."/>
            <person name="Tang K."/>
            <person name="Zhang L."/>
            <person name="Feng Y."/>
            <person name="Xiao L."/>
        </authorList>
    </citation>
    <scope>NUCLEOTIDE SEQUENCE [LARGE SCALE GENOMIC DNA]</scope>
    <source>
        <strain evidence="2">39726</strain>
    </source>
</reference>
<evidence type="ECO:0000313" key="2">
    <source>
        <dbReference type="EMBL" id="OII72188.1"/>
    </source>
</evidence>
<gene>
    <name evidence="2" type="ORF">cubi_01521</name>
</gene>
<dbReference type="RefSeq" id="XP_028873760.1">
    <property type="nucleotide sequence ID" value="XM_029018533.1"/>
</dbReference>
<dbReference type="VEuPathDB" id="CryptoDB:cubi_01521"/>
<sequence length="577" mass="67720">MGLVLSTLEIYISKYQVDNFKKCVNSLSLDSNIFSKSRRINNVIVDKIIDISSRYGVLLDFILSFENWIKRFSREYHGNTFKNKEILTLITSISSEFDILKLRFNKFSNDVDLFIDSIFSNNSSKRPFGEKIAKAKYKKEIENLYKELETLNLEIKKLVNYQQKLITSSSLYIVKLDSGANQLKTARNDEVIDMSNENSLYDLWIFYEHHRLPNLKEKVVFLSRSISLLIYQNKILLEFLLKRYRVLTKQYSEFFNCSKCNYNLFDNLNRTRSENLRANSTKLIPSKKSEYSINPEVSIQLQQEFFTKCLDAEDLGLMTPLDSFGKTEGIINIELFNVIHMVKFLIGELEIKCSEFQRNHGILSEFKTFIDSELRVNTTNINDFFFSGKPHIKKSVFSQLTYQVSQLNTISEFAHTLEQSIKTYHYFNIPCYFGIVNYYLKQSFDKFFNIFYNLKNNPKEKGFSTINMPKLDSFETKNPDHPYDLNRLNITITNEMIAFMFNSSEIASSARSSEEFKKFPNFETKYNYTIFTNITDFPPNLNLGGISENLEVLMDRFLKSILVHEKKVNDEENNIFM</sequence>
<dbReference type="OrthoDB" id="340978at2759"/>
<comment type="caution">
    <text evidence="2">The sequence shown here is derived from an EMBL/GenBank/DDBJ whole genome shotgun (WGS) entry which is preliminary data.</text>
</comment>